<dbReference type="eggNOG" id="COG5314">
    <property type="taxonomic scope" value="Bacteria"/>
</dbReference>
<proteinExistence type="predicted"/>
<reference evidence="1 2" key="1">
    <citation type="submission" date="2011-08" db="EMBL/GenBank/DDBJ databases">
        <title>The genome of the obligate endobacterium of an arbuscular mycorrhizal fungus reveals an interphylum network of nutritional interactions.</title>
        <authorList>
            <person name="Ghignone S."/>
            <person name="Salvioli A."/>
            <person name="Anca I."/>
            <person name="Lumini E."/>
            <person name="Ortu G."/>
            <person name="Petiti L."/>
            <person name="Cruveiller S."/>
            <person name="Bianciotto V."/>
            <person name="Piffanelli P."/>
            <person name="Lanfranco L."/>
            <person name="Bonfante P."/>
        </authorList>
    </citation>
    <scope>NUCLEOTIDE SEQUENCE [LARGE SCALE GENOMIC DNA]</scope>
    <source>
        <strain evidence="1 2">BEG34</strain>
    </source>
</reference>
<dbReference type="Proteomes" id="UP000054051">
    <property type="component" value="Unassembled WGS sequence"/>
</dbReference>
<dbReference type="EMBL" id="CAFB01000037">
    <property type="protein sequence ID" value="CCD29006.1"/>
    <property type="molecule type" value="Genomic_DNA"/>
</dbReference>
<comment type="caution">
    <text evidence="1">The sequence shown here is derived from an EMBL/GenBank/DDBJ whole genome shotgun (WGS) entry which is preliminary data.</text>
</comment>
<dbReference type="AlphaFoldDB" id="G2J8A9"/>
<dbReference type="SUPFAM" id="SSF101082">
    <property type="entry name" value="Typo IV secretion system protein TraC"/>
    <property type="match status" value="1"/>
</dbReference>
<evidence type="ECO:0000313" key="1">
    <source>
        <dbReference type="EMBL" id="CCD29006.1"/>
    </source>
</evidence>
<accession>G2J8A9</accession>
<gene>
    <name evidence="1" type="ORF">CAGGBEG34_200004</name>
</gene>
<keyword evidence="2" id="KW-1185">Reference proteome</keyword>
<organism evidence="1 2">
    <name type="scientific">Candidatus Glomeribacter gigasporarum BEG34</name>
    <dbReference type="NCBI Taxonomy" id="1070319"/>
    <lineage>
        <taxon>Bacteria</taxon>
        <taxon>Pseudomonadati</taxon>
        <taxon>Pseudomonadota</taxon>
        <taxon>Betaproteobacteria</taxon>
        <taxon>Burkholderiales</taxon>
        <taxon>Burkholderiaceae</taxon>
        <taxon>Candidatus Glomeribacter</taxon>
    </lineage>
</organism>
<name>G2J8A9_9BURK</name>
<protein>
    <submittedName>
        <fullName evidence="1">Putative P-type conjugative transfer protein TrbJ</fullName>
    </submittedName>
</protein>
<dbReference type="STRING" id="1070319.CAGGBEG34_200004"/>
<evidence type="ECO:0000313" key="2">
    <source>
        <dbReference type="Proteomes" id="UP000054051"/>
    </source>
</evidence>
<sequence>MASYAEQAEQTLAQINQYQLMLRNLMRITPDTLLSEAAQQLWRDHDMSAAFKDLHTLIKAGRKLEMTARNTRRIFRDLHPGYGSAFDFKHAYQNSSNNTLNALERALTVTGAQAQHFGNEAQLIQRLQTRSQTAQGQMQALQAGNEIGVALLGQMQQLRQLQMAQLQAHAHFIAAQQDASDAQHHGAERIFGAIHSPRVLPLHSAKTRSAMYE</sequence>